<evidence type="ECO:0008006" key="5">
    <source>
        <dbReference type="Google" id="ProtNLM"/>
    </source>
</evidence>
<sequence>MLLGLALALALAIALSAVLPLLATAPAQHWWQTAPYGDRLTVHARVADGEASTGVRTRDGAVEAYDVGSGRARWTYAREGRRALRLLAAPGHTLTLWSDGLVTDTAPGGVRWHRAVPATARWLGTARARGGAGVLRPLDRAARMLAVVTPHRIAAYRTADGDLRWTLPAREGCVFEPARSLRRDGVLLIAQPCRAGAAARTAWTSQMVAVDGLGRITPRRTPLGNELPGARPDRTADRAR</sequence>
<feature type="chain" id="PRO_5039251602" description="Bulb-type lectin domain-containing protein" evidence="2">
    <location>
        <begin position="24"/>
        <end position="240"/>
    </location>
</feature>
<feature type="signal peptide" evidence="2">
    <location>
        <begin position="1"/>
        <end position="23"/>
    </location>
</feature>
<feature type="region of interest" description="Disordered" evidence="1">
    <location>
        <begin position="218"/>
        <end position="240"/>
    </location>
</feature>
<evidence type="ECO:0000313" key="4">
    <source>
        <dbReference type="Proteomes" id="UP000054804"/>
    </source>
</evidence>
<name>A0A0W7WUK3_9ACTN</name>
<keyword evidence="4" id="KW-1185">Reference proteome</keyword>
<dbReference type="Proteomes" id="UP000054804">
    <property type="component" value="Unassembled WGS sequence"/>
</dbReference>
<dbReference type="EMBL" id="LOCL01000062">
    <property type="protein sequence ID" value="KUF14249.1"/>
    <property type="molecule type" value="Genomic_DNA"/>
</dbReference>
<gene>
    <name evidence="3" type="ORF">AT728_00270</name>
</gene>
<dbReference type="STRING" id="1765722.AT728_00270"/>
<evidence type="ECO:0000256" key="1">
    <source>
        <dbReference type="SAM" id="MobiDB-lite"/>
    </source>
</evidence>
<keyword evidence="2" id="KW-0732">Signal</keyword>
<proteinExistence type="predicted"/>
<dbReference type="SUPFAM" id="SSF50998">
    <property type="entry name" value="Quinoprotein alcohol dehydrogenase-like"/>
    <property type="match status" value="1"/>
</dbReference>
<feature type="compositionally biased region" description="Basic and acidic residues" evidence="1">
    <location>
        <begin position="231"/>
        <end position="240"/>
    </location>
</feature>
<evidence type="ECO:0000256" key="2">
    <source>
        <dbReference type="SAM" id="SignalP"/>
    </source>
</evidence>
<reference evidence="3 4" key="1">
    <citation type="submission" date="2015-12" db="EMBL/GenBank/DDBJ databases">
        <title>Draft genome sequence of Streptomyces silvensis ATCC 53525, a producer of novel hormone antagonists.</title>
        <authorList>
            <person name="Johnston C.W."/>
            <person name="Li Y."/>
            <person name="Magarvey N.A."/>
        </authorList>
    </citation>
    <scope>NUCLEOTIDE SEQUENCE [LARGE SCALE GENOMIC DNA]</scope>
    <source>
        <strain evidence="3 4">ATCC 53525</strain>
    </source>
</reference>
<evidence type="ECO:0000313" key="3">
    <source>
        <dbReference type="EMBL" id="KUF14249.1"/>
    </source>
</evidence>
<accession>A0A0W7WUK3</accession>
<comment type="caution">
    <text evidence="3">The sequence shown here is derived from an EMBL/GenBank/DDBJ whole genome shotgun (WGS) entry which is preliminary data.</text>
</comment>
<dbReference type="AlphaFoldDB" id="A0A0W7WUK3"/>
<protein>
    <recommendedName>
        <fullName evidence="5">Bulb-type lectin domain-containing protein</fullName>
    </recommendedName>
</protein>
<organism evidence="3 4">
    <name type="scientific">Streptomyces silvensis</name>
    <dbReference type="NCBI Taxonomy" id="1765722"/>
    <lineage>
        <taxon>Bacteria</taxon>
        <taxon>Bacillati</taxon>
        <taxon>Actinomycetota</taxon>
        <taxon>Actinomycetes</taxon>
        <taxon>Kitasatosporales</taxon>
        <taxon>Streptomycetaceae</taxon>
        <taxon>Streptomyces</taxon>
    </lineage>
</organism>
<dbReference type="InterPro" id="IPR011047">
    <property type="entry name" value="Quinoprotein_ADH-like_sf"/>
</dbReference>